<evidence type="ECO:0000313" key="2">
    <source>
        <dbReference type="Proteomes" id="UP000249873"/>
    </source>
</evidence>
<organism evidence="1 2">
    <name type="scientific">Arcticibacterium luteifluviistationis</name>
    <dbReference type="NCBI Taxonomy" id="1784714"/>
    <lineage>
        <taxon>Bacteria</taxon>
        <taxon>Pseudomonadati</taxon>
        <taxon>Bacteroidota</taxon>
        <taxon>Cytophagia</taxon>
        <taxon>Cytophagales</taxon>
        <taxon>Leadbetterellaceae</taxon>
        <taxon>Arcticibacterium</taxon>
    </lineage>
</organism>
<protein>
    <submittedName>
        <fullName evidence="1">Peptide methionine sulfoxide reductase</fullName>
    </submittedName>
</protein>
<gene>
    <name evidence="1" type="ORF">DJ013_11660</name>
</gene>
<keyword evidence="2" id="KW-1185">Reference proteome</keyword>
<dbReference type="Proteomes" id="UP000249873">
    <property type="component" value="Chromosome"/>
</dbReference>
<reference evidence="1 2" key="1">
    <citation type="submission" date="2018-05" db="EMBL/GenBank/DDBJ databases">
        <title>Complete genome sequence of Arcticibacterium luteifluviistationis SM1504T, a cytophagaceae bacterium isolated from Arctic surface seawater.</title>
        <authorList>
            <person name="Li Y."/>
            <person name="Qin Q.-L."/>
        </authorList>
    </citation>
    <scope>NUCLEOTIDE SEQUENCE [LARGE SCALE GENOMIC DNA]</scope>
    <source>
        <strain evidence="1 2">SM1504</strain>
    </source>
</reference>
<sequence>MVKSLLNHMEEGYSVGMYLGRKYGITKTLFNNGQSVKLYAEELGGTDFVSLNYYSTSKKEILRPCEMPADKVIDFLKKVELVSSEGNGYV</sequence>
<proteinExistence type="predicted"/>
<dbReference type="RefSeq" id="WP_111371986.1">
    <property type="nucleotide sequence ID" value="NZ_CP029480.1"/>
</dbReference>
<accession>A0A2Z4GD13</accession>
<dbReference type="KEGG" id="als:DJ013_11660"/>
<dbReference type="EMBL" id="CP029480">
    <property type="protein sequence ID" value="AWV98793.1"/>
    <property type="molecule type" value="Genomic_DNA"/>
</dbReference>
<dbReference type="OrthoDB" id="1189996at2"/>
<name>A0A2Z4GD13_9BACT</name>
<dbReference type="AlphaFoldDB" id="A0A2Z4GD13"/>
<evidence type="ECO:0000313" key="1">
    <source>
        <dbReference type="EMBL" id="AWV98793.1"/>
    </source>
</evidence>